<gene>
    <name evidence="1" type="ordered locus">Arad_4772</name>
</gene>
<reference evidence="1 2" key="1">
    <citation type="journal article" date="2009" name="J. Bacteriol.">
        <title>Genome sequences of three Agrobacterium biovars help elucidate the evolution of multichromosome genomes in bacteria.</title>
        <authorList>
            <person name="Slater S.C."/>
            <person name="Goldman B.S."/>
            <person name="Goodner B."/>
            <person name="Setubal J.C."/>
            <person name="Farrand S.K."/>
            <person name="Nester E.W."/>
            <person name="Burr T.J."/>
            <person name="Banta L."/>
            <person name="Dickerman A.W."/>
            <person name="Paulsen I."/>
            <person name="Otten L."/>
            <person name="Suen G."/>
            <person name="Welch R."/>
            <person name="Almeida N.F."/>
            <person name="Arnold F."/>
            <person name="Burton O.T."/>
            <person name="Du Z."/>
            <person name="Ewing A."/>
            <person name="Godsy E."/>
            <person name="Heisel S."/>
            <person name="Houmiel K.L."/>
            <person name="Jhaveri J."/>
            <person name="Lu J."/>
            <person name="Miller N.M."/>
            <person name="Norton S."/>
            <person name="Chen Q."/>
            <person name="Phoolcharoen W."/>
            <person name="Ohlin V."/>
            <person name="Ondrusek D."/>
            <person name="Pride N."/>
            <person name="Stricklin S.L."/>
            <person name="Sun J."/>
            <person name="Wheeler C."/>
            <person name="Wilson L."/>
            <person name="Zhu H."/>
            <person name="Wood D.W."/>
        </authorList>
    </citation>
    <scope>NUCLEOTIDE SEQUENCE [LARGE SCALE GENOMIC DNA]</scope>
    <source>
        <strain evidence="2">K84 / ATCC BAA-868</strain>
    </source>
</reference>
<dbReference type="Proteomes" id="UP000001600">
    <property type="component" value="Chromosome 1"/>
</dbReference>
<sequence length="37" mass="4162">MAGDDNDVFASARRLVHAWVHSISKCDMLIKTMASRK</sequence>
<organism evidence="1 2">
    <name type="scientific">Rhizobium rhizogenes (strain K84 / ATCC BAA-868)</name>
    <name type="common">Agrobacterium radiobacter</name>
    <dbReference type="NCBI Taxonomy" id="311403"/>
    <lineage>
        <taxon>Bacteria</taxon>
        <taxon>Pseudomonadati</taxon>
        <taxon>Pseudomonadota</taxon>
        <taxon>Alphaproteobacteria</taxon>
        <taxon>Hyphomicrobiales</taxon>
        <taxon>Rhizobiaceae</taxon>
        <taxon>Rhizobium/Agrobacterium group</taxon>
        <taxon>Rhizobium</taxon>
    </lineage>
</organism>
<dbReference type="AlphaFoldDB" id="B9JE53"/>
<proteinExistence type="predicted"/>
<accession>B9JE53</accession>
<evidence type="ECO:0000313" key="1">
    <source>
        <dbReference type="EMBL" id="ACM28398.1"/>
    </source>
</evidence>
<dbReference type="KEGG" id="ara:Arad_4772"/>
<dbReference type="EMBL" id="CP000628">
    <property type="protein sequence ID" value="ACM28398.1"/>
    <property type="molecule type" value="Genomic_DNA"/>
</dbReference>
<name>B9JE53_RHIR8</name>
<evidence type="ECO:0000313" key="2">
    <source>
        <dbReference type="Proteomes" id="UP000001600"/>
    </source>
</evidence>
<dbReference type="STRING" id="311403.Arad_4772"/>
<dbReference type="HOGENOM" id="CLU_3339147_0_0_5"/>
<protein>
    <submittedName>
        <fullName evidence="1">Uncharacterized protein</fullName>
    </submittedName>
</protein>